<reference evidence="1 2" key="1">
    <citation type="submission" date="2014-07" db="EMBL/GenBank/DDBJ databases">
        <authorList>
            <person name="McCorrison J."/>
            <person name="Sanka R."/>
            <person name="Torralba M."/>
            <person name="Gillis M."/>
            <person name="Haft D.H."/>
            <person name="Methe B."/>
            <person name="Sutton G."/>
            <person name="Nelson K.E."/>
        </authorList>
    </citation>
    <scope>NUCLEOTIDE SEQUENCE [LARGE SCALE GENOMIC DNA]</scope>
    <source>
        <strain evidence="1 2">DNF00666</strain>
    </source>
</reference>
<name>A0A096D8B9_9BACT</name>
<accession>A0A096D8B9</accession>
<dbReference type="EMBL" id="JRNS01000160">
    <property type="protein sequence ID" value="KGF53774.1"/>
    <property type="molecule type" value="Genomic_DNA"/>
</dbReference>
<organism evidence="1 2">
    <name type="scientific">Prevotella melaninogenica DNF00666</name>
    <dbReference type="NCBI Taxonomy" id="1401073"/>
    <lineage>
        <taxon>Bacteria</taxon>
        <taxon>Pseudomonadati</taxon>
        <taxon>Bacteroidota</taxon>
        <taxon>Bacteroidia</taxon>
        <taxon>Bacteroidales</taxon>
        <taxon>Prevotellaceae</taxon>
        <taxon>Prevotella</taxon>
    </lineage>
</organism>
<dbReference type="AlphaFoldDB" id="A0A096D8B9"/>
<evidence type="ECO:0000313" key="1">
    <source>
        <dbReference type="EMBL" id="KGF53774.1"/>
    </source>
</evidence>
<dbReference type="RefSeq" id="WP_036862478.1">
    <property type="nucleotide sequence ID" value="NZ_JRNS01000160.1"/>
</dbReference>
<comment type="caution">
    <text evidence="1">The sequence shown here is derived from an EMBL/GenBank/DDBJ whole genome shotgun (WGS) entry which is preliminary data.</text>
</comment>
<sequence length="137" mass="16289">MLQRDYFIRLIEEFNAAISRFLTKKDDDLKRDKDLKDLYRQYVGGYDDLRNLSVDELLKYAKEQWNEAERIDKINMVAELLHAEASYKGQPLRQILQEKAYALFDYVEANGSIFSIDRRQKMEAMRQELGNKLSQID</sequence>
<evidence type="ECO:0000313" key="2">
    <source>
        <dbReference type="Proteomes" id="UP000029578"/>
    </source>
</evidence>
<proteinExistence type="predicted"/>
<gene>
    <name evidence="1" type="ORF">HMPREF0661_02570</name>
</gene>
<protein>
    <submittedName>
        <fullName evidence="1">Uncharacterized protein</fullName>
    </submittedName>
</protein>
<dbReference type="Proteomes" id="UP000029578">
    <property type="component" value="Unassembled WGS sequence"/>
</dbReference>